<sequence length="61" mass="7522">MKELERELEEERKRMNELGLRLMKQSISLADNREIQELSQKVDQLVVRSQRRKRVQKQQER</sequence>
<comment type="caution">
    <text evidence="1">The sequence shown here is derived from an EMBL/GenBank/DDBJ whole genome shotgun (WGS) entry which is preliminary data.</text>
</comment>
<dbReference type="Proteomes" id="UP001596028">
    <property type="component" value="Unassembled WGS sequence"/>
</dbReference>
<protein>
    <submittedName>
        <fullName evidence="1">Aspartyl-phosphate phosphatase Spo0E family protein</fullName>
    </submittedName>
</protein>
<evidence type="ECO:0000313" key="1">
    <source>
        <dbReference type="EMBL" id="MFC4600288.1"/>
    </source>
</evidence>
<organism evidence="1 2">
    <name type="scientific">Cohnella hongkongensis</name>
    <dbReference type="NCBI Taxonomy" id="178337"/>
    <lineage>
        <taxon>Bacteria</taxon>
        <taxon>Bacillati</taxon>
        <taxon>Bacillota</taxon>
        <taxon>Bacilli</taxon>
        <taxon>Bacillales</taxon>
        <taxon>Paenibacillaceae</taxon>
        <taxon>Cohnella</taxon>
    </lineage>
</organism>
<keyword evidence="2" id="KW-1185">Reference proteome</keyword>
<gene>
    <name evidence="1" type="ORF">ACFO3S_18735</name>
</gene>
<reference evidence="2" key="1">
    <citation type="journal article" date="2019" name="Int. J. Syst. Evol. Microbiol.">
        <title>The Global Catalogue of Microorganisms (GCM) 10K type strain sequencing project: providing services to taxonomists for standard genome sequencing and annotation.</title>
        <authorList>
            <consortium name="The Broad Institute Genomics Platform"/>
            <consortium name="The Broad Institute Genome Sequencing Center for Infectious Disease"/>
            <person name="Wu L."/>
            <person name="Ma J."/>
        </authorList>
    </citation>
    <scope>NUCLEOTIDE SEQUENCE [LARGE SCALE GENOMIC DNA]</scope>
    <source>
        <strain evidence="2">CCUG 49571</strain>
    </source>
</reference>
<name>A0ABV9FEC5_9BACL</name>
<evidence type="ECO:0000313" key="2">
    <source>
        <dbReference type="Proteomes" id="UP001596028"/>
    </source>
</evidence>
<dbReference type="EMBL" id="JBHSEP010000015">
    <property type="protein sequence ID" value="MFC4600288.1"/>
    <property type="molecule type" value="Genomic_DNA"/>
</dbReference>
<proteinExistence type="predicted"/>
<dbReference type="RefSeq" id="WP_378099236.1">
    <property type="nucleotide sequence ID" value="NZ_JBHSEP010000015.1"/>
</dbReference>
<accession>A0ABV9FEC5</accession>